<sequence>MNRNTKLIILLIVAMSIVLAGCKGKTDNTQVTDINSDEKVIDNAESKEANTNKSDKDKNGSSENLDEEGKIKEKDNLSLEESDGNGVNDKYSKYLLFINENDDNTLYSLNKETKECKQIFERSIDNSYSNELMKLDKKNYFMSNNKMYLLDGDSFKTSLVKYIEYPVKFAGDKILYCKDSNVYIQNIDDDKEILLLENKYNLNVLHEDNITYIQVDDSKEDYLRHIYKYNMETAKLDEIIKFSLHDCNYNDGIRITKNKNLYFQADSKIKKYDYETDTIVDLQKETYNKKVTEDSLYVYSPSYSFNSIYVINGNKYMKEADFQNFIPPKGVVLDDDIYLLTTKGHILSLDKKTTDIIDILYWNKESANDRYDQEKIFKLKDDKMYYEDYLMDFYTAEEKDMYKANIVDYYYMGNKEHKSECNNSYMIKAKNTYLESDINEVKDDIKEEYKEFAFSSEILAYTRKKDNHLVIIDRKFGDTLLTTDFPVINIKAYSKQVYYTRYDEQFGFYCYSKDEHKLIDKKMVLDYAVTNKNIYYSTNYPIRFYCKDKSTNKITSTNDSVQLMMSESDTLYFVENQLLYKIKDNKNKKELISVIPKGGAVSHLFMHNNQIYSGDSGSMCTRIFKFDKEYKKPDEILYEDDKALIYAVENSLYTYDKINRTIKSTVDFFYPSDSTLAITDDAVYISNDDSIVFKITLNTLEVKEFYKSIFGMGGEGDPLDMYIVNEKYCVIGNNNGVASHEGMTIIDIDTMNRKDIKTGNLIYALNNKVYYMDEDNSLKVIDLTNGFNINPKTILDSVSGYTTIYNNNIIFEKRNELIMVDNRNDNTKLICSDFSYFIGTKKDNIYYNNINGELVRLNLSSLKKDVIGDNFYDIVGISDIYGQTVVLYMDNDSNLIRVDDDKTILTSNMYVSYKTTNDTLVFTKEGQDGNQIKDIVYFYEIDTDKMYEIKLDKNKTDNGELNYFIDDEKITIKIDNKEEWSSKIDNINWSIKKEIYLD</sequence>
<gene>
    <name evidence="1" type="ORF">AN2V17_28980</name>
</gene>
<evidence type="ECO:0000313" key="2">
    <source>
        <dbReference type="Proteomes" id="UP001374599"/>
    </source>
</evidence>
<dbReference type="EMBL" id="BTPU01000050">
    <property type="protein sequence ID" value="GMQ63664.1"/>
    <property type="molecule type" value="Genomic_DNA"/>
</dbReference>
<protein>
    <submittedName>
        <fullName evidence="1">Uncharacterized protein</fullName>
    </submittedName>
</protein>
<name>A0ACB5UL22_9FIRM</name>
<comment type="caution">
    <text evidence="1">The sequence shown here is derived from an EMBL/GenBank/DDBJ whole genome shotgun (WGS) entry which is preliminary data.</text>
</comment>
<proteinExistence type="predicted"/>
<keyword evidence="2" id="KW-1185">Reference proteome</keyword>
<dbReference type="Proteomes" id="UP001374599">
    <property type="component" value="Unassembled WGS sequence"/>
</dbReference>
<organism evidence="1 2">
    <name type="scientific">Vallitalea maricola</name>
    <dbReference type="NCBI Taxonomy" id="3074433"/>
    <lineage>
        <taxon>Bacteria</taxon>
        <taxon>Bacillati</taxon>
        <taxon>Bacillota</taxon>
        <taxon>Clostridia</taxon>
        <taxon>Lachnospirales</taxon>
        <taxon>Vallitaleaceae</taxon>
        <taxon>Vallitalea</taxon>
    </lineage>
</organism>
<reference evidence="1" key="1">
    <citation type="submission" date="2023-09" db="EMBL/GenBank/DDBJ databases">
        <title>Vallitalea sediminicola and Vallitalea maricola sp. nov., anaerobic bacteria isolated from marine sediment.</title>
        <authorList>
            <person name="Hirano S."/>
            <person name="Maeda A."/>
            <person name="Terahara T."/>
            <person name="Mori K."/>
            <person name="Hamada M."/>
            <person name="Matsumoto R."/>
            <person name="Kobayashi T."/>
        </authorList>
    </citation>
    <scope>NUCLEOTIDE SEQUENCE</scope>
    <source>
        <strain evidence="1">AN17-2</strain>
    </source>
</reference>
<accession>A0ACB5UL22</accession>
<evidence type="ECO:0000313" key="1">
    <source>
        <dbReference type="EMBL" id="GMQ63664.1"/>
    </source>
</evidence>